<dbReference type="InterPro" id="IPR029063">
    <property type="entry name" value="SAM-dependent_MTases_sf"/>
</dbReference>
<gene>
    <name evidence="1" type="ORF">COT52_02975</name>
</gene>
<evidence type="ECO:0008006" key="3">
    <source>
        <dbReference type="Google" id="ProtNLM"/>
    </source>
</evidence>
<evidence type="ECO:0000313" key="2">
    <source>
        <dbReference type="Proteomes" id="UP000231414"/>
    </source>
</evidence>
<comment type="caution">
    <text evidence="1">The sequence shown here is derived from an EMBL/GenBank/DDBJ whole genome shotgun (WGS) entry which is preliminary data.</text>
</comment>
<protein>
    <recommendedName>
        <fullName evidence="3">Methyltransferase type 11 domain-containing protein</fullName>
    </recommendedName>
</protein>
<accession>A0A2H0X909</accession>
<dbReference type="CDD" id="cd02440">
    <property type="entry name" value="AdoMet_MTases"/>
    <property type="match status" value="1"/>
</dbReference>
<organism evidence="1 2">
    <name type="scientific">candidate division WWE3 bacterium CG08_land_8_20_14_0_20_43_13</name>
    <dbReference type="NCBI Taxonomy" id="1975087"/>
    <lineage>
        <taxon>Bacteria</taxon>
        <taxon>Katanobacteria</taxon>
    </lineage>
</organism>
<dbReference type="Gene3D" id="3.40.50.150">
    <property type="entry name" value="Vaccinia Virus protein VP39"/>
    <property type="match status" value="1"/>
</dbReference>
<dbReference type="Pfam" id="PF13489">
    <property type="entry name" value="Methyltransf_23"/>
    <property type="match status" value="1"/>
</dbReference>
<proteinExistence type="predicted"/>
<dbReference type="SUPFAM" id="SSF53335">
    <property type="entry name" value="S-adenosyl-L-methionine-dependent methyltransferases"/>
    <property type="match status" value="1"/>
</dbReference>
<name>A0A2H0X909_UNCKA</name>
<evidence type="ECO:0000313" key="1">
    <source>
        <dbReference type="EMBL" id="PIS20588.1"/>
    </source>
</evidence>
<sequence>MVCQGADHDFNYGFYQLVVDLIPSGSRILNLGSGIVFNFERLLSEQKKVYISSCDIVPPANKPCFINDFIVQSVEEEIKFNKGGFDVVTFFELIEHIDKTDVLLRNCHTLLKDDGRLIFSFPNLASVYARVELLLGFQPHILEVSNERSDLGTGFFGRLNCSWGTVPLHHIRGITYKAMRGLLSYHGFFAERIVGFSSRFWKIFKLCPSLAPVVLMVCRKKSYARKSNS</sequence>
<dbReference type="AlphaFoldDB" id="A0A2H0X909"/>
<dbReference type="EMBL" id="PEYW01000044">
    <property type="protein sequence ID" value="PIS20588.1"/>
    <property type="molecule type" value="Genomic_DNA"/>
</dbReference>
<reference evidence="2" key="1">
    <citation type="submission" date="2017-09" db="EMBL/GenBank/DDBJ databases">
        <title>Depth-based differentiation of microbial function through sediment-hosted aquifers and enrichment of novel symbionts in the deep terrestrial subsurface.</title>
        <authorList>
            <person name="Probst A.J."/>
            <person name="Ladd B."/>
            <person name="Jarett J.K."/>
            <person name="Geller-Mcgrath D.E."/>
            <person name="Sieber C.M.K."/>
            <person name="Emerson J.B."/>
            <person name="Anantharaman K."/>
            <person name="Thomas B.C."/>
            <person name="Malmstrom R."/>
            <person name="Stieglmeier M."/>
            <person name="Klingl A."/>
            <person name="Woyke T."/>
            <person name="Ryan C.M."/>
            <person name="Banfield J.F."/>
        </authorList>
    </citation>
    <scope>NUCLEOTIDE SEQUENCE [LARGE SCALE GENOMIC DNA]</scope>
</reference>
<dbReference type="Proteomes" id="UP000231414">
    <property type="component" value="Unassembled WGS sequence"/>
</dbReference>